<sequence length="182" mass="20075">MKGASRSRTVQTSSTCSDYTRIASLLPVVVLSIHPIFTHSFTTASPAPSLPSHRFKTLPSFVSQRYPVELETQIVPPTSTLFRFTSQAFSSLSLSLATHHPTSLSRPPEESMAFQQTPVEGWISFRSLNSGFSILNSVLPLSPGRASRLSACLGTHLFFSVVLTFFFFCPMIVLWMQSINVS</sequence>
<organism evidence="2 3">
    <name type="scientific">Neurospora hispaniola</name>
    <dbReference type="NCBI Taxonomy" id="588809"/>
    <lineage>
        <taxon>Eukaryota</taxon>
        <taxon>Fungi</taxon>
        <taxon>Dikarya</taxon>
        <taxon>Ascomycota</taxon>
        <taxon>Pezizomycotina</taxon>
        <taxon>Sordariomycetes</taxon>
        <taxon>Sordariomycetidae</taxon>
        <taxon>Sordariales</taxon>
        <taxon>Sordariaceae</taxon>
        <taxon>Neurospora</taxon>
    </lineage>
</organism>
<dbReference type="Proteomes" id="UP001285908">
    <property type="component" value="Unassembled WGS sequence"/>
</dbReference>
<dbReference type="EMBL" id="JAULSX010000001">
    <property type="protein sequence ID" value="KAK3500109.1"/>
    <property type="molecule type" value="Genomic_DNA"/>
</dbReference>
<keyword evidence="1" id="KW-0472">Membrane</keyword>
<evidence type="ECO:0000256" key="1">
    <source>
        <dbReference type="SAM" id="Phobius"/>
    </source>
</evidence>
<proteinExistence type="predicted"/>
<keyword evidence="3" id="KW-1185">Reference proteome</keyword>
<dbReference type="AlphaFoldDB" id="A0AAJ0MVU7"/>
<dbReference type="GeneID" id="87874276"/>
<keyword evidence="1" id="KW-1133">Transmembrane helix</keyword>
<evidence type="ECO:0000313" key="2">
    <source>
        <dbReference type="EMBL" id="KAK3500109.1"/>
    </source>
</evidence>
<feature type="transmembrane region" description="Helical" evidence="1">
    <location>
        <begin position="157"/>
        <end position="176"/>
    </location>
</feature>
<keyword evidence="1" id="KW-0812">Transmembrane</keyword>
<reference evidence="2 3" key="1">
    <citation type="journal article" date="2023" name="Mol. Phylogenet. Evol.">
        <title>Genome-scale phylogeny and comparative genomics of the fungal order Sordariales.</title>
        <authorList>
            <person name="Hensen N."/>
            <person name="Bonometti L."/>
            <person name="Westerberg I."/>
            <person name="Brannstrom I.O."/>
            <person name="Guillou S."/>
            <person name="Cros-Aarteil S."/>
            <person name="Calhoun S."/>
            <person name="Haridas S."/>
            <person name="Kuo A."/>
            <person name="Mondo S."/>
            <person name="Pangilinan J."/>
            <person name="Riley R."/>
            <person name="LaButti K."/>
            <person name="Andreopoulos B."/>
            <person name="Lipzen A."/>
            <person name="Chen C."/>
            <person name="Yan M."/>
            <person name="Daum C."/>
            <person name="Ng V."/>
            <person name="Clum A."/>
            <person name="Steindorff A."/>
            <person name="Ohm R.A."/>
            <person name="Martin F."/>
            <person name="Silar P."/>
            <person name="Natvig D.O."/>
            <person name="Lalanne C."/>
            <person name="Gautier V."/>
            <person name="Ament-Velasquez S.L."/>
            <person name="Kruys A."/>
            <person name="Hutchinson M.I."/>
            <person name="Powell A.J."/>
            <person name="Barry K."/>
            <person name="Miller A.N."/>
            <person name="Grigoriev I.V."/>
            <person name="Debuchy R."/>
            <person name="Gladieux P."/>
            <person name="Hiltunen Thoren M."/>
            <person name="Johannesson H."/>
        </authorList>
    </citation>
    <scope>NUCLEOTIDE SEQUENCE [LARGE SCALE GENOMIC DNA]</scope>
    <source>
        <strain evidence="2 3">FGSC 10403</strain>
    </source>
</reference>
<protein>
    <submittedName>
        <fullName evidence="2">Uncharacterized protein</fullName>
    </submittedName>
</protein>
<accession>A0AAJ0MVU7</accession>
<name>A0AAJ0MVU7_9PEZI</name>
<comment type="caution">
    <text evidence="2">The sequence shown here is derived from an EMBL/GenBank/DDBJ whole genome shotgun (WGS) entry which is preliminary data.</text>
</comment>
<dbReference type="RefSeq" id="XP_062697742.1">
    <property type="nucleotide sequence ID" value="XM_062836654.1"/>
</dbReference>
<evidence type="ECO:0000313" key="3">
    <source>
        <dbReference type="Proteomes" id="UP001285908"/>
    </source>
</evidence>
<gene>
    <name evidence="2" type="ORF">B0T23DRAFT_371540</name>
</gene>